<dbReference type="Pfam" id="PF00072">
    <property type="entry name" value="Response_reg"/>
    <property type="match status" value="1"/>
</dbReference>
<dbReference type="InterPro" id="IPR003594">
    <property type="entry name" value="HATPase_dom"/>
</dbReference>
<dbReference type="Pfam" id="PF00512">
    <property type="entry name" value="HisKA"/>
    <property type="match status" value="1"/>
</dbReference>
<keyword evidence="6" id="KW-1133">Transmembrane helix</keyword>
<dbReference type="SUPFAM" id="SSF48452">
    <property type="entry name" value="TPR-like"/>
    <property type="match status" value="2"/>
</dbReference>
<dbReference type="InterPro" id="IPR003661">
    <property type="entry name" value="HisK_dim/P_dom"/>
</dbReference>
<evidence type="ECO:0000256" key="6">
    <source>
        <dbReference type="SAM" id="Phobius"/>
    </source>
</evidence>
<dbReference type="CDD" id="cd16922">
    <property type="entry name" value="HATPase_EvgS-ArcB-TorS-like"/>
    <property type="match status" value="1"/>
</dbReference>
<protein>
    <recommendedName>
        <fullName evidence="2">histidine kinase</fullName>
        <ecNumber evidence="2">2.7.13.3</ecNumber>
    </recommendedName>
</protein>
<accession>A0A2G1VRG9</accession>
<dbReference type="Gene3D" id="3.30.565.10">
    <property type="entry name" value="Histidine kinase-like ATPase, C-terminal domain"/>
    <property type="match status" value="1"/>
</dbReference>
<evidence type="ECO:0000256" key="2">
    <source>
        <dbReference type="ARBA" id="ARBA00012438"/>
    </source>
</evidence>
<dbReference type="CDD" id="cd17546">
    <property type="entry name" value="REC_hyHK_CKI1_RcsC-like"/>
    <property type="match status" value="1"/>
</dbReference>
<keyword evidence="11" id="KW-1185">Reference proteome</keyword>
<dbReference type="InterPro" id="IPR036890">
    <property type="entry name" value="HATPase_C_sf"/>
</dbReference>
<evidence type="ECO:0000313" key="11">
    <source>
        <dbReference type="Proteomes" id="UP000229433"/>
    </source>
</evidence>
<dbReference type="Gene3D" id="3.40.50.2300">
    <property type="match status" value="1"/>
</dbReference>
<feature type="signal peptide" evidence="7">
    <location>
        <begin position="1"/>
        <end position="29"/>
    </location>
</feature>
<dbReference type="InterPro" id="IPR005467">
    <property type="entry name" value="His_kinase_dom"/>
</dbReference>
<dbReference type="EC" id="2.7.13.3" evidence="2"/>
<keyword evidence="6" id="KW-0812">Transmembrane</keyword>
<comment type="catalytic activity">
    <reaction evidence="1">
        <text>ATP + protein L-histidine = ADP + protein N-phospho-L-histidine.</text>
        <dbReference type="EC" id="2.7.13.3"/>
    </reaction>
</comment>
<evidence type="ECO:0000256" key="5">
    <source>
        <dbReference type="SAM" id="Coils"/>
    </source>
</evidence>
<dbReference type="SMART" id="SM00448">
    <property type="entry name" value="REC"/>
    <property type="match status" value="1"/>
</dbReference>
<keyword evidence="5" id="KW-0175">Coiled coil</keyword>
<evidence type="ECO:0000256" key="3">
    <source>
        <dbReference type="ARBA" id="ARBA00022553"/>
    </source>
</evidence>
<dbReference type="Gene3D" id="1.10.287.130">
    <property type="match status" value="1"/>
</dbReference>
<dbReference type="SMART" id="SM00387">
    <property type="entry name" value="HATPase_c"/>
    <property type="match status" value="1"/>
</dbReference>
<dbReference type="PANTHER" id="PTHR45339:SF5">
    <property type="entry name" value="HISTIDINE KINASE"/>
    <property type="match status" value="1"/>
</dbReference>
<dbReference type="Gene3D" id="1.25.40.10">
    <property type="entry name" value="Tetratricopeptide repeat domain"/>
    <property type="match status" value="1"/>
</dbReference>
<feature type="domain" description="Histidine kinase" evidence="8">
    <location>
        <begin position="381"/>
        <end position="603"/>
    </location>
</feature>
<keyword evidence="6" id="KW-0472">Membrane</keyword>
<dbReference type="InterPro" id="IPR011006">
    <property type="entry name" value="CheY-like_superfamily"/>
</dbReference>
<keyword evidence="7" id="KW-0732">Signal</keyword>
<dbReference type="SMART" id="SM00388">
    <property type="entry name" value="HisKA"/>
    <property type="match status" value="1"/>
</dbReference>
<feature type="transmembrane region" description="Helical" evidence="6">
    <location>
        <begin position="324"/>
        <end position="342"/>
    </location>
</feature>
<dbReference type="InterPro" id="IPR001789">
    <property type="entry name" value="Sig_transdc_resp-reg_receiver"/>
</dbReference>
<dbReference type="SUPFAM" id="SSF47384">
    <property type="entry name" value="Homodimeric domain of signal transducing histidine kinase"/>
    <property type="match status" value="1"/>
</dbReference>
<keyword evidence="3 4" id="KW-0597">Phosphoprotein</keyword>
<organism evidence="10 11">
    <name type="scientific">Leeuwenhoekiella nanhaiensis</name>
    <dbReference type="NCBI Taxonomy" id="1655491"/>
    <lineage>
        <taxon>Bacteria</taxon>
        <taxon>Pseudomonadati</taxon>
        <taxon>Bacteroidota</taxon>
        <taxon>Flavobacteriia</taxon>
        <taxon>Flavobacteriales</taxon>
        <taxon>Flavobacteriaceae</taxon>
        <taxon>Leeuwenhoekiella</taxon>
    </lineage>
</organism>
<comment type="caution">
    <text evidence="10">The sequence shown here is derived from an EMBL/GenBank/DDBJ whole genome shotgun (WGS) entry which is preliminary data.</text>
</comment>
<feature type="modified residue" description="4-aspartylphosphate" evidence="4">
    <location>
        <position position="680"/>
    </location>
</feature>
<dbReference type="FunFam" id="3.30.565.10:FF:000010">
    <property type="entry name" value="Sensor histidine kinase RcsC"/>
    <property type="match status" value="1"/>
</dbReference>
<dbReference type="PRINTS" id="PR00344">
    <property type="entry name" value="BCTRLSENSOR"/>
</dbReference>
<dbReference type="InterPro" id="IPR004358">
    <property type="entry name" value="Sig_transdc_His_kin-like_C"/>
</dbReference>
<dbReference type="SUPFAM" id="SSF52172">
    <property type="entry name" value="CheY-like"/>
    <property type="match status" value="1"/>
</dbReference>
<evidence type="ECO:0000256" key="4">
    <source>
        <dbReference type="PROSITE-ProRule" id="PRU00169"/>
    </source>
</evidence>
<gene>
    <name evidence="10" type="ORF">CJ305_12745</name>
</gene>
<dbReference type="Pfam" id="PF02518">
    <property type="entry name" value="HATPase_c"/>
    <property type="match status" value="1"/>
</dbReference>
<evidence type="ECO:0000256" key="1">
    <source>
        <dbReference type="ARBA" id="ARBA00000085"/>
    </source>
</evidence>
<dbReference type="PROSITE" id="PS50109">
    <property type="entry name" value="HIS_KIN"/>
    <property type="match status" value="1"/>
</dbReference>
<dbReference type="EMBL" id="NQXA01000010">
    <property type="protein sequence ID" value="PHQ29049.1"/>
    <property type="molecule type" value="Genomic_DNA"/>
</dbReference>
<dbReference type="InterPro" id="IPR036097">
    <property type="entry name" value="HisK_dim/P_sf"/>
</dbReference>
<proteinExistence type="predicted"/>
<feature type="coiled-coil region" evidence="5">
    <location>
        <begin position="286"/>
        <end position="322"/>
    </location>
</feature>
<dbReference type="PROSITE" id="PS50110">
    <property type="entry name" value="RESPONSE_REGULATORY"/>
    <property type="match status" value="1"/>
</dbReference>
<dbReference type="InterPro" id="IPR011990">
    <property type="entry name" value="TPR-like_helical_dom_sf"/>
</dbReference>
<evidence type="ECO:0000313" key="10">
    <source>
        <dbReference type="EMBL" id="PHQ29049.1"/>
    </source>
</evidence>
<feature type="domain" description="Response regulatory" evidence="9">
    <location>
        <begin position="631"/>
        <end position="745"/>
    </location>
</feature>
<dbReference type="GO" id="GO:0000155">
    <property type="term" value="F:phosphorelay sensor kinase activity"/>
    <property type="evidence" value="ECO:0007669"/>
    <property type="project" value="InterPro"/>
</dbReference>
<sequence length="753" mass="87339">MFPNLRKNFGPLIFLLLIVLCGQPSSAFAYFKNVQQKPKISLQAQLDSIFKVTDDKDYEVAIQLIGQLIKDSEKEGNFTYLFHSYNLLSISHANLRDSIPAMNYSKKALYYAQLSKNDTLISWAYNNLAADLSTRKETRNQALEYYKKSLSIQRRLNDGEFYDAALNLAELYHKSGDYHLMHKYLEEAQKSYNPEYIYFDDPLIHLEILWGDYYVALKSEYRALKSYNHAHELIESEKVDYLALDFYERYAKFLLEQDYPEKAYEVQKRFQEYYTAQESLKAKETYQLAQAKFEAAEARRERNQAELQQEILDNDLKRKKTQSILLASIIVLMILFLAYLFYSERLRLGLIKNLKVKNKNLEQAKIRAERSERAKTRFFSTLSHEMRTPLYGVTGTITIFENNPELKKYEEEISSLRFSADHLLEIINDLLDISKLEDDSFKLVKKSFNIKLLVEDVINSFDRNRLRNAQCFLNCEIDRSVPNYVMGDARRIKQVLLNIIGNAIKFTPKGEVTLRLNSKHLESGRHQVHFEIEDNGIGIPKDKQEAIFDEFSQLEELQLREAKGTGLGLPIVRKLLEKMGADITVESEPGRGSLFSFDLLLEEATLQQVASTPKKVVHPITELPVDFEGKRFLVVDDNKINRMVTNRILKNFKAEVDEAPDGREAIERVKSQDYDLILMDINMPGLNGYQTTQIIREFELNVPIVALTASVENYVIRKAEFCGMNDVITKPFNTEKFFKAISEQFARRAQAIN</sequence>
<reference evidence="10 11" key="1">
    <citation type="submission" date="2017-08" db="EMBL/GenBank/DDBJ databases">
        <title>The whole genome shortgun sequences of strain Leeuwenhoekiella nanhaiensis G18 from the South China Sea.</title>
        <authorList>
            <person name="Liu Q."/>
        </authorList>
    </citation>
    <scope>NUCLEOTIDE SEQUENCE [LARGE SCALE GENOMIC DNA]</scope>
    <source>
        <strain evidence="10 11">G18</strain>
    </source>
</reference>
<evidence type="ECO:0000259" key="8">
    <source>
        <dbReference type="PROSITE" id="PS50109"/>
    </source>
</evidence>
<dbReference type="AlphaFoldDB" id="A0A2G1VRG9"/>
<evidence type="ECO:0000259" key="9">
    <source>
        <dbReference type="PROSITE" id="PS50110"/>
    </source>
</evidence>
<dbReference type="Proteomes" id="UP000229433">
    <property type="component" value="Unassembled WGS sequence"/>
</dbReference>
<evidence type="ECO:0000256" key="7">
    <source>
        <dbReference type="SAM" id="SignalP"/>
    </source>
</evidence>
<dbReference type="PANTHER" id="PTHR45339">
    <property type="entry name" value="HYBRID SIGNAL TRANSDUCTION HISTIDINE KINASE J"/>
    <property type="match status" value="1"/>
</dbReference>
<dbReference type="OrthoDB" id="4457677at2"/>
<feature type="chain" id="PRO_5013881453" description="histidine kinase" evidence="7">
    <location>
        <begin position="30"/>
        <end position="753"/>
    </location>
</feature>
<name>A0A2G1VRG9_9FLAO</name>
<dbReference type="CDD" id="cd00082">
    <property type="entry name" value="HisKA"/>
    <property type="match status" value="1"/>
</dbReference>
<dbReference type="SUPFAM" id="SSF55874">
    <property type="entry name" value="ATPase domain of HSP90 chaperone/DNA topoisomerase II/histidine kinase"/>
    <property type="match status" value="1"/>
</dbReference>